<proteinExistence type="predicted"/>
<name>A0A4Z2DA89_SCHJA</name>
<dbReference type="Proteomes" id="UP000311919">
    <property type="component" value="Unassembled WGS sequence"/>
</dbReference>
<protein>
    <submittedName>
        <fullName evidence="1">Uncharacterized protein</fullName>
    </submittedName>
</protein>
<accession>A0A4Z2DA89</accession>
<comment type="caution">
    <text evidence="1">The sequence shown here is derived from an EMBL/GenBank/DDBJ whole genome shotgun (WGS) entry which is preliminary data.</text>
</comment>
<organism evidence="1 2">
    <name type="scientific">Schistosoma japonicum</name>
    <name type="common">Blood fluke</name>
    <dbReference type="NCBI Taxonomy" id="6182"/>
    <lineage>
        <taxon>Eukaryota</taxon>
        <taxon>Metazoa</taxon>
        <taxon>Spiralia</taxon>
        <taxon>Lophotrochozoa</taxon>
        <taxon>Platyhelminthes</taxon>
        <taxon>Trematoda</taxon>
        <taxon>Digenea</taxon>
        <taxon>Strigeidida</taxon>
        <taxon>Schistosomatoidea</taxon>
        <taxon>Schistosomatidae</taxon>
        <taxon>Schistosoma</taxon>
    </lineage>
</organism>
<dbReference type="EMBL" id="SKCS01000196">
    <property type="protein sequence ID" value="TNN13329.1"/>
    <property type="molecule type" value="Genomic_DNA"/>
</dbReference>
<dbReference type="AlphaFoldDB" id="A0A4Z2DA89"/>
<evidence type="ECO:0000313" key="1">
    <source>
        <dbReference type="EMBL" id="TNN13329.1"/>
    </source>
</evidence>
<evidence type="ECO:0000313" key="2">
    <source>
        <dbReference type="Proteomes" id="UP000311919"/>
    </source>
</evidence>
<reference evidence="1 2" key="1">
    <citation type="submission" date="2019-03" db="EMBL/GenBank/DDBJ databases">
        <title>An improved genome assembly of the fluke Schistosoma japonicum.</title>
        <authorList>
            <person name="Hu W."/>
            <person name="Luo F."/>
            <person name="Yin M."/>
            <person name="Mo X."/>
            <person name="Sun C."/>
            <person name="Wu Q."/>
            <person name="Zhu B."/>
            <person name="Xiang M."/>
            <person name="Wang J."/>
            <person name="Wang Y."/>
            <person name="Zhang T."/>
            <person name="Xu B."/>
            <person name="Zheng H."/>
            <person name="Feng Z."/>
        </authorList>
    </citation>
    <scope>NUCLEOTIDE SEQUENCE [LARGE SCALE GENOMIC DNA]</scope>
    <source>
        <strain evidence="1">HuSjv2</strain>
        <tissue evidence="1">Worms</tissue>
    </source>
</reference>
<gene>
    <name evidence="1" type="ORF">EWB00_003036</name>
</gene>
<keyword evidence="2" id="KW-1185">Reference proteome</keyword>
<sequence length="103" mass="11560">MSVKLVQIDGPPITEHRPLLLSTVNHNVNPYSLANYHYTSVSNMSTTIYQRNEKLCCKFIYTLVRLSTLTAPKKASTMNKLSLSQRVGLMQSGVVLYLLQGKT</sequence>